<dbReference type="FunFam" id="3.40.50.720:FF:000084">
    <property type="entry name" value="Short-chain dehydrogenase reductase"/>
    <property type="match status" value="1"/>
</dbReference>
<dbReference type="SUPFAM" id="SSF51735">
    <property type="entry name" value="NAD(P)-binding Rossmann-fold domains"/>
    <property type="match status" value="1"/>
</dbReference>
<evidence type="ECO:0000313" key="5">
    <source>
        <dbReference type="Proteomes" id="UP000190037"/>
    </source>
</evidence>
<dbReference type="RefSeq" id="WP_078982047.1">
    <property type="nucleotide sequence ID" value="NZ_MWQN01000004.1"/>
</dbReference>
<dbReference type="NCBIfam" id="NF006196">
    <property type="entry name" value="PRK08324.2-4"/>
    <property type="match status" value="1"/>
</dbReference>
<dbReference type="GO" id="GO:0016491">
    <property type="term" value="F:oxidoreductase activity"/>
    <property type="evidence" value="ECO:0007669"/>
    <property type="project" value="UniProtKB-KW"/>
</dbReference>
<protein>
    <submittedName>
        <fullName evidence="4">Short-chain dehydrogenase</fullName>
    </submittedName>
</protein>
<reference evidence="4 5" key="1">
    <citation type="submission" date="2017-03" db="EMBL/GenBank/DDBJ databases">
        <title>Draft genome sequence of Streptomyces scabrisporus NF3, endophyte isolated from Amphipterygium adstringens.</title>
        <authorList>
            <person name="Vazquez M."/>
            <person name="Ceapa C.D."/>
            <person name="Rodriguez Luna D."/>
            <person name="Sanchez Esquivel S."/>
        </authorList>
    </citation>
    <scope>NUCLEOTIDE SEQUENCE [LARGE SCALE GENOMIC DNA]</scope>
    <source>
        <strain evidence="4 5">NF3</strain>
    </source>
</reference>
<dbReference type="Proteomes" id="UP000190037">
    <property type="component" value="Unassembled WGS sequence"/>
</dbReference>
<dbReference type="InterPro" id="IPR002347">
    <property type="entry name" value="SDR_fam"/>
</dbReference>
<proteinExistence type="inferred from homology"/>
<dbReference type="InterPro" id="IPR036291">
    <property type="entry name" value="NAD(P)-bd_dom_sf"/>
</dbReference>
<evidence type="ECO:0000256" key="2">
    <source>
        <dbReference type="ARBA" id="ARBA00023002"/>
    </source>
</evidence>
<dbReference type="AlphaFoldDB" id="A0A1T3NKR0"/>
<dbReference type="PRINTS" id="PR00080">
    <property type="entry name" value="SDRFAMILY"/>
</dbReference>
<dbReference type="SMART" id="SM01007">
    <property type="entry name" value="Aldolase_II"/>
    <property type="match status" value="1"/>
</dbReference>
<dbReference type="SUPFAM" id="SSF53639">
    <property type="entry name" value="AraD/HMP-PK domain-like"/>
    <property type="match status" value="1"/>
</dbReference>
<feature type="domain" description="Class II aldolase/adducin N-terminal" evidence="3">
    <location>
        <begin position="17"/>
        <end position="218"/>
    </location>
</feature>
<comment type="caution">
    <text evidence="4">The sequence shown here is derived from an EMBL/GenBank/DDBJ whole genome shotgun (WGS) entry which is preliminary data.</text>
</comment>
<evidence type="ECO:0000313" key="4">
    <source>
        <dbReference type="EMBL" id="OPC77288.1"/>
    </source>
</evidence>
<name>A0A1T3NKR0_9ACTN</name>
<dbReference type="Gene3D" id="3.40.225.10">
    <property type="entry name" value="Class II aldolase/adducin N-terminal domain"/>
    <property type="match status" value="1"/>
</dbReference>
<dbReference type="InterPro" id="IPR036409">
    <property type="entry name" value="Aldolase_II/adducin_N_sf"/>
</dbReference>
<dbReference type="PANTHER" id="PTHR24321">
    <property type="entry name" value="DEHYDROGENASES, SHORT CHAIN"/>
    <property type="match status" value="1"/>
</dbReference>
<dbReference type="PROSITE" id="PS00061">
    <property type="entry name" value="ADH_SHORT"/>
    <property type="match status" value="1"/>
</dbReference>
<dbReference type="PRINTS" id="PR00081">
    <property type="entry name" value="GDHRDH"/>
</dbReference>
<dbReference type="InterPro" id="IPR020904">
    <property type="entry name" value="Sc_DH/Rdtase_CS"/>
</dbReference>
<dbReference type="EMBL" id="MWQN01000004">
    <property type="protein sequence ID" value="OPC77288.1"/>
    <property type="molecule type" value="Genomic_DNA"/>
</dbReference>
<comment type="similarity">
    <text evidence="1">Belongs to the short-chain dehydrogenases/reductases (SDR) family.</text>
</comment>
<dbReference type="Gene3D" id="3.40.50.720">
    <property type="entry name" value="NAD(P)-binding Rossmann-like Domain"/>
    <property type="match status" value="1"/>
</dbReference>
<dbReference type="Pfam" id="PF13561">
    <property type="entry name" value="adh_short_C2"/>
    <property type="match status" value="1"/>
</dbReference>
<accession>A0A1T3NKR0</accession>
<dbReference type="Pfam" id="PF00596">
    <property type="entry name" value="Aldolase_II"/>
    <property type="match status" value="1"/>
</dbReference>
<gene>
    <name evidence="4" type="ORF">B4N89_42935</name>
</gene>
<sequence length="653" mass="69359">MRNRWSDADAGDGPLGQCAYGSRLIGGEPTLVLHGGGNTSVKAEIADVTGAPVEVLYVKGSGHDLASIGPEGFAPLRLARLRELLTVTALSDAQMVNELRCALLDAAAPDPSVEALLHAMLPHRAVQHSHADAILTLTNLADGEAVIRDVFGDDVAIVPYVMPGFDLAVRCAEVWRDQAHAGTIGLVLLNHGLFTFGDDTREAYERHLDLITRAERRLAEHADAAPAPARAPARPTSVELALLRREISEAAGRPMIVARHADEDTARFVARADLAEVATRGPATPDHVIRTKRVPLVGRDVAGYADRYREYFERHHRRRGTELKPLDPAPRIVLDPDLGMLTVGGSAKDTDVARDIYRHTMDVITVGERLGGYRPASEEHIFDLEYWDLEQAKLRRAGAPQVFAGEVALVTGAASGIGRACARALAAAGASVVGWDLDAGVTQTLPGAGYLGQVVDVTDRAAVESALRAAVERFGGLDMVVASAGVFKASAPISALDADAWRTSMAVNVDSVAVLFREAHPLLALAPRGGRVVVIASRNVPAPGPGAAAYSASKAAVTQLSRVAALEWAADGIRVNVVHPDAVFDTGLWTDEILAERAADYGMTVEEYKRRNLLRTEVSSATVAQAVTRLCSDDFAATTGAQIPVDGGSERVV</sequence>
<dbReference type="OrthoDB" id="9802561at2"/>
<evidence type="ECO:0000259" key="3">
    <source>
        <dbReference type="SMART" id="SM01007"/>
    </source>
</evidence>
<organism evidence="4 5">
    <name type="scientific">Embleya scabrispora</name>
    <dbReference type="NCBI Taxonomy" id="159449"/>
    <lineage>
        <taxon>Bacteria</taxon>
        <taxon>Bacillati</taxon>
        <taxon>Actinomycetota</taxon>
        <taxon>Actinomycetes</taxon>
        <taxon>Kitasatosporales</taxon>
        <taxon>Streptomycetaceae</taxon>
        <taxon>Embleya</taxon>
    </lineage>
</organism>
<keyword evidence="2" id="KW-0560">Oxidoreductase</keyword>
<dbReference type="InterPro" id="IPR001303">
    <property type="entry name" value="Aldolase_II/adducin_N"/>
</dbReference>
<keyword evidence="5" id="KW-1185">Reference proteome</keyword>
<dbReference type="PANTHER" id="PTHR24321:SF14">
    <property type="entry name" value="SHORT-CHAIN TYPE DEHYDROGENASE_REDUCTASE BLR2146-RELATED"/>
    <property type="match status" value="1"/>
</dbReference>
<evidence type="ECO:0000256" key="1">
    <source>
        <dbReference type="ARBA" id="ARBA00006484"/>
    </source>
</evidence>
<dbReference type="STRING" id="159449.B4N89_42935"/>